<protein>
    <submittedName>
        <fullName evidence="2">Feruloyl esterase B</fullName>
    </submittedName>
</protein>
<feature type="signal peptide" evidence="1">
    <location>
        <begin position="1"/>
        <end position="15"/>
    </location>
</feature>
<dbReference type="PANTHER" id="PTHR42972">
    <property type="entry name" value="TOL-PAL SYSTEM PROTEIN TOLB"/>
    <property type="match status" value="1"/>
</dbReference>
<dbReference type="EMBL" id="JAOPGA020001316">
    <property type="protein sequence ID" value="KAL0487206.1"/>
    <property type="molecule type" value="Genomic_DNA"/>
</dbReference>
<evidence type="ECO:0000256" key="1">
    <source>
        <dbReference type="SAM" id="SignalP"/>
    </source>
</evidence>
<reference evidence="2 3" key="1">
    <citation type="submission" date="2024-03" db="EMBL/GenBank/DDBJ databases">
        <title>The Acrasis kona genome and developmental transcriptomes reveal deep origins of eukaryotic multicellular pathways.</title>
        <authorList>
            <person name="Sheikh S."/>
            <person name="Fu C.-J."/>
            <person name="Brown M.W."/>
            <person name="Baldauf S.L."/>
        </authorList>
    </citation>
    <scope>NUCLEOTIDE SEQUENCE [LARGE SCALE GENOMIC DNA]</scope>
    <source>
        <strain evidence="2 3">ATCC MYA-3509</strain>
    </source>
</reference>
<proteinExistence type="predicted"/>
<dbReference type="InterPro" id="IPR029058">
    <property type="entry name" value="AB_hydrolase_fold"/>
</dbReference>
<dbReference type="PANTHER" id="PTHR42972:SF8">
    <property type="entry name" value="POLYHYDROXYBUTYRATE DEPOLYMERASE"/>
    <property type="match status" value="1"/>
</dbReference>
<feature type="chain" id="PRO_5044002679" evidence="1">
    <location>
        <begin position="16"/>
        <end position="342"/>
    </location>
</feature>
<gene>
    <name evidence="2" type="ORF">AKO1_012165</name>
</gene>
<evidence type="ECO:0000313" key="2">
    <source>
        <dbReference type="EMBL" id="KAL0487206.1"/>
    </source>
</evidence>
<evidence type="ECO:0000313" key="3">
    <source>
        <dbReference type="Proteomes" id="UP001431209"/>
    </source>
</evidence>
<comment type="caution">
    <text evidence="2">The sequence shown here is derived from an EMBL/GenBank/DDBJ whole genome shotgun (WGS) entry which is preliminary data.</text>
</comment>
<sequence length="342" mass="38370">MLFILILCVCAYIKGDYVVLPDNLPINKNTVTVSGVSSGGAMAIQTHMAHSSIINGAAIYAAPPYYCAMGNLEVAMESCMKCESDPGSINVLELYLITLNTASLGFIDGVNHLMKDRVWLFTALNDSVVNSEAVHKTRDFYLKFLFHSSQLATVFNIEGEHAWATNKNSLKDCNFLGKPYINNCKHDFVGDFLNHILMSPHNMSLIAPTPQQAKNLFKFKQSLYTPISPSEEYGMHEDAYIYIPEQCQKVQSEKHCHLHVSFHGCLQNDEVVGEQFFRDTGLNEYAESNDLVILYPQAHSSKLNPNGCWDWWGYSGPQYASNVGLQIRTIKNLLDRLLINVN</sequence>
<name>A0AAW2ZET1_9EUKA</name>
<organism evidence="2 3">
    <name type="scientific">Acrasis kona</name>
    <dbReference type="NCBI Taxonomy" id="1008807"/>
    <lineage>
        <taxon>Eukaryota</taxon>
        <taxon>Discoba</taxon>
        <taxon>Heterolobosea</taxon>
        <taxon>Tetramitia</taxon>
        <taxon>Eutetramitia</taxon>
        <taxon>Acrasidae</taxon>
        <taxon>Acrasis</taxon>
    </lineage>
</organism>
<keyword evidence="1" id="KW-0732">Signal</keyword>
<keyword evidence="3" id="KW-1185">Reference proteome</keyword>
<dbReference type="Proteomes" id="UP001431209">
    <property type="component" value="Unassembled WGS sequence"/>
</dbReference>
<dbReference type="Gene3D" id="3.40.50.1820">
    <property type="entry name" value="alpha/beta hydrolase"/>
    <property type="match status" value="2"/>
</dbReference>
<accession>A0AAW2ZET1</accession>
<dbReference type="SUPFAM" id="SSF53474">
    <property type="entry name" value="alpha/beta-Hydrolases"/>
    <property type="match status" value="1"/>
</dbReference>
<dbReference type="AlphaFoldDB" id="A0AAW2ZET1"/>